<keyword evidence="4" id="KW-0539">Nucleus</keyword>
<dbReference type="Proteomes" id="UP000326396">
    <property type="component" value="Linkage Group LG5"/>
</dbReference>
<feature type="domain" description="BHLH" evidence="5">
    <location>
        <begin position="13"/>
        <end position="66"/>
    </location>
</feature>
<evidence type="ECO:0000256" key="3">
    <source>
        <dbReference type="ARBA" id="ARBA00023163"/>
    </source>
</evidence>
<dbReference type="PANTHER" id="PTHR13935">
    <property type="entry name" value="ACHAETE-SCUTE TRANSCRIPTION FACTOR-RELATED"/>
    <property type="match status" value="1"/>
</dbReference>
<comment type="subcellular location">
    <subcellularLocation>
        <location evidence="1">Nucleus</location>
    </subcellularLocation>
</comment>
<proteinExistence type="predicted"/>
<evidence type="ECO:0000259" key="5">
    <source>
        <dbReference type="PROSITE" id="PS50888"/>
    </source>
</evidence>
<dbReference type="OrthoDB" id="752507at2759"/>
<keyword evidence="2" id="KW-0805">Transcription regulation</keyword>
<dbReference type="GO" id="GO:0046983">
    <property type="term" value="F:protein dimerization activity"/>
    <property type="evidence" value="ECO:0007669"/>
    <property type="project" value="InterPro"/>
</dbReference>
<dbReference type="SUPFAM" id="SSF47459">
    <property type="entry name" value="HLH, helix-loop-helix DNA-binding domain"/>
    <property type="match status" value="1"/>
</dbReference>
<protein>
    <recommendedName>
        <fullName evidence="5">BHLH domain-containing protein</fullName>
    </recommendedName>
</protein>
<dbReference type="GO" id="GO:0000977">
    <property type="term" value="F:RNA polymerase II transcription regulatory region sequence-specific DNA binding"/>
    <property type="evidence" value="ECO:0007669"/>
    <property type="project" value="TreeGrafter"/>
</dbReference>
<evidence type="ECO:0000256" key="2">
    <source>
        <dbReference type="ARBA" id="ARBA00023015"/>
    </source>
</evidence>
<comment type="caution">
    <text evidence="6">The sequence shown here is derived from an EMBL/GenBank/DDBJ whole genome shotgun (WGS) entry which is preliminary data.</text>
</comment>
<evidence type="ECO:0000256" key="4">
    <source>
        <dbReference type="ARBA" id="ARBA00023242"/>
    </source>
</evidence>
<dbReference type="EMBL" id="SZYD01000015">
    <property type="protein sequence ID" value="KAD3641994.1"/>
    <property type="molecule type" value="Genomic_DNA"/>
</dbReference>
<dbReference type="InterPro" id="IPR036638">
    <property type="entry name" value="HLH_DNA-bd_sf"/>
</dbReference>
<name>A0A5N6MRR5_9ASTR</name>
<keyword evidence="7" id="KW-1185">Reference proteome</keyword>
<evidence type="ECO:0000313" key="6">
    <source>
        <dbReference type="EMBL" id="KAD3641994.1"/>
    </source>
</evidence>
<dbReference type="GO" id="GO:0090575">
    <property type="term" value="C:RNA polymerase II transcription regulator complex"/>
    <property type="evidence" value="ECO:0007669"/>
    <property type="project" value="TreeGrafter"/>
</dbReference>
<dbReference type="AlphaFoldDB" id="A0A5N6MRR5"/>
<evidence type="ECO:0000256" key="1">
    <source>
        <dbReference type="ARBA" id="ARBA00004123"/>
    </source>
</evidence>
<gene>
    <name evidence="6" type="ORF">E3N88_31218</name>
</gene>
<keyword evidence="3" id="KW-0804">Transcription</keyword>
<dbReference type="Gene3D" id="4.10.280.10">
    <property type="entry name" value="Helix-loop-helix DNA-binding domain"/>
    <property type="match status" value="1"/>
</dbReference>
<dbReference type="PROSITE" id="PS50888">
    <property type="entry name" value="BHLH"/>
    <property type="match status" value="1"/>
</dbReference>
<organism evidence="6 7">
    <name type="scientific">Mikania micrantha</name>
    <name type="common">bitter vine</name>
    <dbReference type="NCBI Taxonomy" id="192012"/>
    <lineage>
        <taxon>Eukaryota</taxon>
        <taxon>Viridiplantae</taxon>
        <taxon>Streptophyta</taxon>
        <taxon>Embryophyta</taxon>
        <taxon>Tracheophyta</taxon>
        <taxon>Spermatophyta</taxon>
        <taxon>Magnoliopsida</taxon>
        <taxon>eudicotyledons</taxon>
        <taxon>Gunneridae</taxon>
        <taxon>Pentapetalae</taxon>
        <taxon>asterids</taxon>
        <taxon>campanulids</taxon>
        <taxon>Asterales</taxon>
        <taxon>Asteraceae</taxon>
        <taxon>Asteroideae</taxon>
        <taxon>Heliantheae alliance</taxon>
        <taxon>Eupatorieae</taxon>
        <taxon>Mikania</taxon>
    </lineage>
</organism>
<dbReference type="GO" id="GO:0000981">
    <property type="term" value="F:DNA-binding transcription factor activity, RNA polymerase II-specific"/>
    <property type="evidence" value="ECO:0007669"/>
    <property type="project" value="TreeGrafter"/>
</dbReference>
<accession>A0A5N6MRR5</accession>
<dbReference type="PANTHER" id="PTHR13935:SF63">
    <property type="entry name" value="BHLH DOMAIN-CONTAINING PROTEIN"/>
    <property type="match status" value="1"/>
</dbReference>
<dbReference type="InterPro" id="IPR015660">
    <property type="entry name" value="MASH1/Ascl1a-like"/>
</dbReference>
<evidence type="ECO:0000313" key="7">
    <source>
        <dbReference type="Proteomes" id="UP000326396"/>
    </source>
</evidence>
<reference evidence="6 7" key="1">
    <citation type="submission" date="2019-05" db="EMBL/GenBank/DDBJ databases">
        <title>Mikania micrantha, genome provides insights into the molecular mechanism of rapid growth.</title>
        <authorList>
            <person name="Liu B."/>
        </authorList>
    </citation>
    <scope>NUCLEOTIDE SEQUENCE [LARGE SCALE GENOMIC DNA]</scope>
    <source>
        <strain evidence="6">NLD-2019</strain>
        <tissue evidence="6">Leaf</tissue>
    </source>
</reference>
<dbReference type="InterPro" id="IPR011598">
    <property type="entry name" value="bHLH_dom"/>
</dbReference>
<dbReference type="SMART" id="SM00353">
    <property type="entry name" value="HLH"/>
    <property type="match status" value="1"/>
</dbReference>
<sequence>MKGGTKFSASKLQIKPERKVIEKNRRNHMKFLYKNLYSLIPPNFISKGGGKVADRVDRTINYIQSLQNNLEICKKKKEKLLCDRKRSHHQTQINNVCCESLDVQIHQISHDLDAVLVIGLNNYSSFYDVVRLLDRYSAGVTLANFSKNGHWTFHILQKQIEAQDVCKRLRMLFDGYSNMKELCDALFYNIEVDQDPSLWDFDFQSCLLGCEWGMTM</sequence>